<evidence type="ECO:0000313" key="13">
    <source>
        <dbReference type="Proteomes" id="UP000001062"/>
    </source>
</evidence>
<dbReference type="Pfam" id="PF12792">
    <property type="entry name" value="CSS-motif"/>
    <property type="match status" value="1"/>
</dbReference>
<name>F2K0H9_MARM1</name>
<dbReference type="GO" id="GO:0071111">
    <property type="term" value="F:cyclic-guanylate-specific phosphodiesterase activity"/>
    <property type="evidence" value="ECO:0007669"/>
    <property type="project" value="UniProtKB-EC"/>
</dbReference>
<evidence type="ECO:0000256" key="7">
    <source>
        <dbReference type="ARBA" id="ARBA00022989"/>
    </source>
</evidence>
<dbReference type="Proteomes" id="UP000001062">
    <property type="component" value="Chromosome"/>
</dbReference>
<dbReference type="eggNOG" id="COG4943">
    <property type="taxonomic scope" value="Bacteria"/>
</dbReference>
<dbReference type="Gene3D" id="3.20.20.450">
    <property type="entry name" value="EAL domain"/>
    <property type="match status" value="1"/>
</dbReference>
<dbReference type="PATRIC" id="fig|717774.3.peg.1766"/>
<dbReference type="InterPro" id="IPR001633">
    <property type="entry name" value="EAL_dom"/>
</dbReference>
<keyword evidence="5 10" id="KW-0812">Transmembrane</keyword>
<gene>
    <name evidence="12" type="ordered locus">Marme_1707</name>
</gene>
<keyword evidence="4" id="KW-0973">c-di-GMP</keyword>
<dbReference type="Pfam" id="PF00563">
    <property type="entry name" value="EAL"/>
    <property type="match status" value="1"/>
</dbReference>
<dbReference type="RefSeq" id="WP_013660868.1">
    <property type="nucleotide sequence ID" value="NC_015276.1"/>
</dbReference>
<sequence length="522" mass="59489">MLGYLSFLVFFVCFAFIVVHFAIIRYDFPELEKHSELNFEKLERLAFQVKRGAKKLQDSGATPCTRSELFVKSDILKQYYFIGDIGRVSEGKLNCSLMTGRQRGLEVPDVLTNGTDQIRVKTFDAERNKVLYSNFAFVKNDLVFFTSKSFIRDLSSQNTLKNSIGSIIHSREGAVYLYFGDVDRRSFTDEIDHQNALSDYLPVRGKKLAISRCSVYVDVCLTSIDTDLGIFRASETFVLSFGSFSALFGSLLFYFFVLLRSGARGLASDIKWAIKREKIYNVYQPLFHLDNEALSGVEVLARWESRRCGQVPPDIFIPFCETQEYILDLTKVVVSKAFMELEDRLTSDTNFTVSINVSASVLTDKRFLEFLMLEVKKYEFGYDQVILELTERSSTPERSLIQSCASFHELGVKLSLDDFGTGHSNLSWLTLLNPNEVKIDKMFTQANGDQSPKGFAFEGIVSMLSGMQSARVVYEGIETEEQRARLLGKLPNALGQGWYFAKPMPISEYRLWVSNREFENKC</sequence>
<dbReference type="GO" id="GO:0005886">
    <property type="term" value="C:plasma membrane"/>
    <property type="evidence" value="ECO:0007669"/>
    <property type="project" value="UniProtKB-SubCell"/>
</dbReference>
<comment type="catalytic activity">
    <reaction evidence="9">
        <text>3',3'-c-di-GMP + H2O = 5'-phosphoguanylyl(3'-&gt;5')guanosine + H(+)</text>
        <dbReference type="Rhea" id="RHEA:24902"/>
        <dbReference type="ChEBI" id="CHEBI:15377"/>
        <dbReference type="ChEBI" id="CHEBI:15378"/>
        <dbReference type="ChEBI" id="CHEBI:58754"/>
        <dbReference type="ChEBI" id="CHEBI:58805"/>
        <dbReference type="EC" id="3.1.4.52"/>
    </reaction>
</comment>
<evidence type="ECO:0000313" key="12">
    <source>
        <dbReference type="EMBL" id="ADZ90963.1"/>
    </source>
</evidence>
<reference evidence="12 13" key="1">
    <citation type="journal article" date="2012" name="Stand. Genomic Sci.">
        <title>Complete genome sequence of the melanogenic marine bacterium Marinomonas mediterranea type strain (MMB-1(T)).</title>
        <authorList>
            <person name="Lucas-Elio P."/>
            <person name="Goodwin L."/>
            <person name="Woyke T."/>
            <person name="Pitluck S."/>
            <person name="Nolan M."/>
            <person name="Kyrpides N.C."/>
            <person name="Detter J.C."/>
            <person name="Copeland A."/>
            <person name="Teshima H."/>
            <person name="Bruce D."/>
            <person name="Detter C."/>
            <person name="Tapia R."/>
            <person name="Han S."/>
            <person name="Land M.L."/>
            <person name="Ivanova N."/>
            <person name="Mikhailova N."/>
            <person name="Johnston A.W."/>
            <person name="Sanchez-Amat A."/>
        </authorList>
    </citation>
    <scope>NUCLEOTIDE SEQUENCE [LARGE SCALE GENOMIC DNA]</scope>
    <source>
        <strain evidence="13">ATCC 700492 / JCM 21426 / NBRC 103028 / MMB-1</strain>
    </source>
</reference>
<proteinExistence type="predicted"/>
<evidence type="ECO:0000259" key="11">
    <source>
        <dbReference type="PROSITE" id="PS50883"/>
    </source>
</evidence>
<dbReference type="PROSITE" id="PS50883">
    <property type="entry name" value="EAL"/>
    <property type="match status" value="1"/>
</dbReference>
<protein>
    <recommendedName>
        <fullName evidence="2">cyclic-guanylate-specific phosphodiesterase</fullName>
        <ecNumber evidence="2">3.1.4.52</ecNumber>
    </recommendedName>
</protein>
<dbReference type="EMBL" id="CP002583">
    <property type="protein sequence ID" value="ADZ90963.1"/>
    <property type="molecule type" value="Genomic_DNA"/>
</dbReference>
<evidence type="ECO:0000256" key="3">
    <source>
        <dbReference type="ARBA" id="ARBA00022475"/>
    </source>
</evidence>
<keyword evidence="3" id="KW-1003">Cell membrane</keyword>
<dbReference type="CDD" id="cd01948">
    <property type="entry name" value="EAL"/>
    <property type="match status" value="1"/>
</dbReference>
<dbReference type="SUPFAM" id="SSF141868">
    <property type="entry name" value="EAL domain-like"/>
    <property type="match status" value="1"/>
</dbReference>
<evidence type="ECO:0000256" key="2">
    <source>
        <dbReference type="ARBA" id="ARBA00012282"/>
    </source>
</evidence>
<dbReference type="InterPro" id="IPR050706">
    <property type="entry name" value="Cyclic-di-GMP_PDE-like"/>
</dbReference>
<feature type="transmembrane region" description="Helical" evidence="10">
    <location>
        <begin position="237"/>
        <end position="259"/>
    </location>
</feature>
<feature type="domain" description="EAL" evidence="11">
    <location>
        <begin position="263"/>
        <end position="517"/>
    </location>
</feature>
<dbReference type="SMART" id="SM00052">
    <property type="entry name" value="EAL"/>
    <property type="match status" value="1"/>
</dbReference>
<evidence type="ECO:0000256" key="4">
    <source>
        <dbReference type="ARBA" id="ARBA00022636"/>
    </source>
</evidence>
<evidence type="ECO:0000256" key="5">
    <source>
        <dbReference type="ARBA" id="ARBA00022692"/>
    </source>
</evidence>
<dbReference type="EC" id="3.1.4.52" evidence="2"/>
<evidence type="ECO:0000256" key="6">
    <source>
        <dbReference type="ARBA" id="ARBA00022801"/>
    </source>
</evidence>
<dbReference type="STRING" id="717774.Marme_1707"/>
<keyword evidence="13" id="KW-1185">Reference proteome</keyword>
<feature type="transmembrane region" description="Helical" evidence="10">
    <location>
        <begin position="6"/>
        <end position="24"/>
    </location>
</feature>
<dbReference type="PANTHER" id="PTHR33121">
    <property type="entry name" value="CYCLIC DI-GMP PHOSPHODIESTERASE PDEF"/>
    <property type="match status" value="1"/>
</dbReference>
<accession>F2K0H9</accession>
<organism evidence="12 13">
    <name type="scientific">Marinomonas mediterranea (strain ATCC 700492 / JCM 21426 / NBRC 103028 / MMB-1)</name>
    <dbReference type="NCBI Taxonomy" id="717774"/>
    <lineage>
        <taxon>Bacteria</taxon>
        <taxon>Pseudomonadati</taxon>
        <taxon>Pseudomonadota</taxon>
        <taxon>Gammaproteobacteria</taxon>
        <taxon>Oceanospirillales</taxon>
        <taxon>Oceanospirillaceae</taxon>
        <taxon>Marinomonas</taxon>
    </lineage>
</organism>
<dbReference type="KEGG" id="mme:Marme_1707"/>
<evidence type="ECO:0000256" key="9">
    <source>
        <dbReference type="ARBA" id="ARBA00034290"/>
    </source>
</evidence>
<dbReference type="HOGENOM" id="CLU_000445_131_1_6"/>
<dbReference type="PANTHER" id="PTHR33121:SF79">
    <property type="entry name" value="CYCLIC DI-GMP PHOSPHODIESTERASE PDED-RELATED"/>
    <property type="match status" value="1"/>
</dbReference>
<dbReference type="InterPro" id="IPR035919">
    <property type="entry name" value="EAL_sf"/>
</dbReference>
<dbReference type="AlphaFoldDB" id="F2K0H9"/>
<evidence type="ECO:0000256" key="8">
    <source>
        <dbReference type="ARBA" id="ARBA00023136"/>
    </source>
</evidence>
<keyword evidence="6" id="KW-0378">Hydrolase</keyword>
<dbReference type="InterPro" id="IPR024744">
    <property type="entry name" value="CSS-motif_dom"/>
</dbReference>
<evidence type="ECO:0000256" key="10">
    <source>
        <dbReference type="SAM" id="Phobius"/>
    </source>
</evidence>
<comment type="subcellular location">
    <subcellularLocation>
        <location evidence="1">Cell membrane</location>
        <topology evidence="1">Multi-pass membrane protein</topology>
    </subcellularLocation>
</comment>
<keyword evidence="8 10" id="KW-0472">Membrane</keyword>
<keyword evidence="7 10" id="KW-1133">Transmembrane helix</keyword>
<evidence type="ECO:0000256" key="1">
    <source>
        <dbReference type="ARBA" id="ARBA00004651"/>
    </source>
</evidence>